<keyword evidence="1" id="KW-1133">Transmembrane helix</keyword>
<organism evidence="2">
    <name type="scientific">viral metagenome</name>
    <dbReference type="NCBI Taxonomy" id="1070528"/>
    <lineage>
        <taxon>unclassified sequences</taxon>
        <taxon>metagenomes</taxon>
        <taxon>organismal metagenomes</taxon>
    </lineage>
</organism>
<evidence type="ECO:0000256" key="1">
    <source>
        <dbReference type="SAM" id="Phobius"/>
    </source>
</evidence>
<name>A0A6H1ZGD4_9ZZZZ</name>
<protein>
    <submittedName>
        <fullName evidence="2">Uncharacterized protein</fullName>
    </submittedName>
</protein>
<keyword evidence="1" id="KW-0472">Membrane</keyword>
<proteinExistence type="predicted"/>
<dbReference type="EMBL" id="MT144592">
    <property type="protein sequence ID" value="QJH93883.1"/>
    <property type="molecule type" value="Genomic_DNA"/>
</dbReference>
<keyword evidence="1" id="KW-0812">Transmembrane</keyword>
<gene>
    <name evidence="2" type="ORF">TM448A00411_0009</name>
    <name evidence="3" type="ORF">TM448B00141_0069</name>
</gene>
<dbReference type="EMBL" id="MT144010">
    <property type="protein sequence ID" value="QJA46407.1"/>
    <property type="molecule type" value="Genomic_DNA"/>
</dbReference>
<accession>A0A6H1ZGD4</accession>
<feature type="transmembrane region" description="Helical" evidence="1">
    <location>
        <begin position="21"/>
        <end position="43"/>
    </location>
</feature>
<dbReference type="AlphaFoldDB" id="A0A6H1ZGD4"/>
<evidence type="ECO:0000313" key="2">
    <source>
        <dbReference type="EMBL" id="QJA46407.1"/>
    </source>
</evidence>
<reference evidence="2" key="1">
    <citation type="submission" date="2020-03" db="EMBL/GenBank/DDBJ databases">
        <title>The deep terrestrial virosphere.</title>
        <authorList>
            <person name="Holmfeldt K."/>
            <person name="Nilsson E."/>
            <person name="Simone D."/>
            <person name="Lopez-Fernandez M."/>
            <person name="Wu X."/>
            <person name="de Brujin I."/>
            <person name="Lundin D."/>
            <person name="Andersson A."/>
            <person name="Bertilsson S."/>
            <person name="Dopson M."/>
        </authorList>
    </citation>
    <scope>NUCLEOTIDE SEQUENCE</scope>
    <source>
        <strain evidence="2">TM448A00411</strain>
        <strain evidence="3">TM448B00141</strain>
    </source>
</reference>
<sequence>MKLSDELLDKIDRETDRFVNTCCGVVAWLAAIMVIMLVIVQAWKW</sequence>
<evidence type="ECO:0000313" key="3">
    <source>
        <dbReference type="EMBL" id="QJH93883.1"/>
    </source>
</evidence>